<feature type="region of interest" description="Disordered" evidence="1">
    <location>
        <begin position="69"/>
        <end position="88"/>
    </location>
</feature>
<evidence type="ECO:0000256" key="1">
    <source>
        <dbReference type="SAM" id="MobiDB-lite"/>
    </source>
</evidence>
<reference evidence="2 3" key="1">
    <citation type="journal article" date="2016" name="BMC Genomics">
        <title>Comparative genomics reveals Cyclospora cayetanensis possesses coccidia-like metabolism and invasion components but unique surface antigens.</title>
        <authorList>
            <person name="Liu S."/>
            <person name="Wang L."/>
            <person name="Zheng H."/>
            <person name="Xu Z."/>
            <person name="Roellig D.M."/>
            <person name="Li N."/>
            <person name="Frace M.A."/>
            <person name="Tang K."/>
            <person name="Arrowood M.J."/>
            <person name="Moss D.M."/>
            <person name="Zhang L."/>
            <person name="Feng Y."/>
            <person name="Xiao L."/>
        </authorList>
    </citation>
    <scope>NUCLEOTIDE SEQUENCE [LARGE SCALE GENOMIC DNA]</scope>
    <source>
        <strain evidence="2 3">CHN_HEN01</strain>
    </source>
</reference>
<sequence length="88" mass="9432">MRCLTLVSMGALEDARLHEDAPHVQLQQHEEADSSDVIAPDQIGRYERRGREATASAAAARLSSTFNCPGKTSEAGIPEALMHRSGTG</sequence>
<dbReference type="InParanoid" id="A0A1D3CYG0"/>
<proteinExistence type="predicted"/>
<evidence type="ECO:0000313" key="3">
    <source>
        <dbReference type="Proteomes" id="UP000095192"/>
    </source>
</evidence>
<dbReference type="EMBL" id="JROU02001502">
    <property type="protein sequence ID" value="OEH76234.1"/>
    <property type="molecule type" value="Genomic_DNA"/>
</dbReference>
<keyword evidence="3" id="KW-1185">Reference proteome</keyword>
<dbReference type="VEuPathDB" id="ToxoDB:cyc_04694"/>
<comment type="caution">
    <text evidence="2">The sequence shown here is derived from an EMBL/GenBank/DDBJ whole genome shotgun (WGS) entry which is preliminary data.</text>
</comment>
<gene>
    <name evidence="2" type="ORF">cyc_04694</name>
</gene>
<name>A0A1D3CYG0_9EIME</name>
<organism evidence="2 3">
    <name type="scientific">Cyclospora cayetanensis</name>
    <dbReference type="NCBI Taxonomy" id="88456"/>
    <lineage>
        <taxon>Eukaryota</taxon>
        <taxon>Sar</taxon>
        <taxon>Alveolata</taxon>
        <taxon>Apicomplexa</taxon>
        <taxon>Conoidasida</taxon>
        <taxon>Coccidia</taxon>
        <taxon>Eucoccidiorida</taxon>
        <taxon>Eimeriorina</taxon>
        <taxon>Eimeriidae</taxon>
        <taxon>Cyclospora</taxon>
    </lineage>
</organism>
<protein>
    <submittedName>
        <fullName evidence="2">Uncharacterized protein</fullName>
    </submittedName>
</protein>
<evidence type="ECO:0000313" key="2">
    <source>
        <dbReference type="EMBL" id="OEH76234.1"/>
    </source>
</evidence>
<accession>A0A1D3CYG0</accession>
<dbReference type="AlphaFoldDB" id="A0A1D3CYG0"/>
<dbReference type="Proteomes" id="UP000095192">
    <property type="component" value="Unassembled WGS sequence"/>
</dbReference>